<evidence type="ECO:0000313" key="1">
    <source>
        <dbReference type="EMBL" id="MDD0815515.1"/>
    </source>
</evidence>
<evidence type="ECO:0000313" key="2">
    <source>
        <dbReference type="Proteomes" id="UP001528672"/>
    </source>
</evidence>
<evidence type="ECO:0008006" key="3">
    <source>
        <dbReference type="Google" id="ProtNLM"/>
    </source>
</evidence>
<reference evidence="1 2" key="1">
    <citation type="submission" date="2023-02" db="EMBL/GenBank/DDBJ databases">
        <title>Bacterial whole genome sequence for Curvibacter sp. HBC28.</title>
        <authorList>
            <person name="Le V."/>
            <person name="Ko S.-R."/>
            <person name="Ahn C.-Y."/>
            <person name="Oh H.-M."/>
        </authorList>
    </citation>
    <scope>NUCLEOTIDE SEQUENCE [LARGE SCALE GENOMIC DNA]</scope>
    <source>
        <strain evidence="1 2">HBC28</strain>
    </source>
</reference>
<protein>
    <recommendedName>
        <fullName evidence="3">ATPase with chaperone activity</fullName>
    </recommendedName>
</protein>
<organism evidence="1 2">
    <name type="scientific">Curvibacter microcysteis</name>
    <dbReference type="NCBI Taxonomy" id="3026419"/>
    <lineage>
        <taxon>Bacteria</taxon>
        <taxon>Pseudomonadati</taxon>
        <taxon>Pseudomonadota</taxon>
        <taxon>Betaproteobacteria</taxon>
        <taxon>Burkholderiales</taxon>
        <taxon>Comamonadaceae</taxon>
        <taxon>Curvibacter</taxon>
    </lineage>
</organism>
<gene>
    <name evidence="1" type="ORF">PSQ39_12840</name>
</gene>
<dbReference type="RefSeq" id="WP_273927486.1">
    <property type="nucleotide sequence ID" value="NZ_JAQSIO010000004.1"/>
</dbReference>
<accession>A0ABT5MGL6</accession>
<proteinExistence type="predicted"/>
<name>A0ABT5MGL6_9BURK</name>
<dbReference type="Proteomes" id="UP001528672">
    <property type="component" value="Unassembled WGS sequence"/>
</dbReference>
<dbReference type="EMBL" id="JAQSIO010000004">
    <property type="protein sequence ID" value="MDD0815515.1"/>
    <property type="molecule type" value="Genomic_DNA"/>
</dbReference>
<sequence>MEDENQIWVPPSFIAVFSDARQRLREPSEVVRQRYELCEDLANQLVEHAQLLYHAQAPSESGILLSLHAGLRSPDAGVSPGEADWVVSRLAELLNWDCPALPAATDPGATEVAPDSPAG</sequence>
<keyword evidence="2" id="KW-1185">Reference proteome</keyword>
<comment type="caution">
    <text evidence="1">The sequence shown here is derived from an EMBL/GenBank/DDBJ whole genome shotgun (WGS) entry which is preliminary data.</text>
</comment>